<reference evidence="2 3" key="1">
    <citation type="submission" date="2010-09" db="EMBL/GenBank/DDBJ databases">
        <authorList>
            <person name="Weinstock G."/>
            <person name="Sodergren E."/>
            <person name="Clifton S."/>
            <person name="Fulton L."/>
            <person name="Fulton B."/>
            <person name="Courtney L."/>
            <person name="Fronick C."/>
            <person name="Harrison M."/>
            <person name="Strong C."/>
            <person name="Farmer C."/>
            <person name="Delahaunty K."/>
            <person name="Markovic C."/>
            <person name="Hall O."/>
            <person name="Minx P."/>
            <person name="Tomlinson C."/>
            <person name="Mitreva M."/>
            <person name="Hou S."/>
            <person name="Chen J."/>
            <person name="Wollam A."/>
            <person name="Pepin K.H."/>
            <person name="Johnson M."/>
            <person name="Bhonagiri V."/>
            <person name="Zhang X."/>
            <person name="Suruliraj S."/>
            <person name="Warren W."/>
            <person name="Chinwalla A."/>
            <person name="Mardis E.R."/>
            <person name="Wilson R.K."/>
        </authorList>
    </citation>
    <scope>NUCLEOTIDE SEQUENCE [LARGE SCALE GENOMIC DNA]</scope>
    <source>
        <strain evidence="2 3">TX0630</strain>
    </source>
</reference>
<dbReference type="EMBL" id="AEBE01000048">
    <property type="protein sequence ID" value="EFU90586.1"/>
    <property type="molecule type" value="Genomic_DNA"/>
</dbReference>
<sequence>MNMVENFFKEGKLLVIPKKNAKKVQVFQRVANQFEFGKEYTEKEVNQRLREIYEDYALLRRYLVDYQYLERDKFGKIYQKCEQHTKII</sequence>
<dbReference type="Proteomes" id="UP000004933">
    <property type="component" value="Unassembled WGS sequence"/>
</dbReference>
<name>A0ABC9P6F0_ENTFL</name>
<evidence type="ECO:0000313" key="3">
    <source>
        <dbReference type="Proteomes" id="UP000004933"/>
    </source>
</evidence>
<dbReference type="Pfam" id="PF09860">
    <property type="entry name" value="DUF2087"/>
    <property type="match status" value="1"/>
</dbReference>
<organism evidence="2 3">
    <name type="scientific">Enterococcus faecalis TX0630</name>
    <dbReference type="NCBI Taxonomy" id="749508"/>
    <lineage>
        <taxon>Bacteria</taxon>
        <taxon>Bacillati</taxon>
        <taxon>Bacillota</taxon>
        <taxon>Bacilli</taxon>
        <taxon>Lactobacillales</taxon>
        <taxon>Enterococcaceae</taxon>
        <taxon>Enterococcus</taxon>
    </lineage>
</organism>
<proteinExistence type="predicted"/>
<protein>
    <recommendedName>
        <fullName evidence="1">DUF2087 domain-containing protein</fullName>
    </recommendedName>
</protein>
<evidence type="ECO:0000313" key="2">
    <source>
        <dbReference type="EMBL" id="EFU90586.1"/>
    </source>
</evidence>
<accession>A0ABC9P6F0</accession>
<dbReference type="InterPro" id="IPR018656">
    <property type="entry name" value="DUF2087"/>
</dbReference>
<comment type="caution">
    <text evidence="2">The sequence shown here is derived from an EMBL/GenBank/DDBJ whole genome shotgun (WGS) entry which is preliminary data.</text>
</comment>
<dbReference type="AlphaFoldDB" id="A0ABC9P6F0"/>
<gene>
    <name evidence="2" type="ORF">HMPREF9511_01450</name>
</gene>
<feature type="domain" description="DUF2087" evidence="1">
    <location>
        <begin position="13"/>
        <end position="79"/>
    </location>
</feature>
<evidence type="ECO:0000259" key="1">
    <source>
        <dbReference type="Pfam" id="PF09860"/>
    </source>
</evidence>